<reference evidence="2 3" key="1">
    <citation type="journal article" date="2015" name="Genome Announc.">
        <title>Draft Genome Sequence of Norvancomycin-Producing Strain Amycolatopsis orientalis CPCC200066.</title>
        <authorList>
            <person name="Lei X."/>
            <person name="Yuan F."/>
            <person name="Shi Y."/>
            <person name="Li X."/>
            <person name="Wang L."/>
            <person name="Hong B."/>
        </authorList>
    </citation>
    <scope>NUCLEOTIDE SEQUENCE [LARGE SCALE GENOMIC DNA]</scope>
    <source>
        <strain evidence="2 3">B-37</strain>
    </source>
</reference>
<dbReference type="STRING" id="31958.SD37_41055"/>
<sequence length="248" mass="25935">MRFVRELTEPWGLLLAATSAGAAWAVQLPVVAALGVGVTVLAARAGIAAATARTEPESEAGERVPPDVEPGSPEADWLRRAEAAADGFRSISASLDTGPLADRVADMEPAVRETVDTLRRLAGRTSATGKALARVDMAAVAAEKKRLRQELEAADDDIRGDLMQSLEAVQAQEDVHARLSSAQRKLLAQLRSGALGLDGLVARAAELSAATGDALLDTTAIGELGEQLEGIRRGVVETEEATRRTGLS</sequence>
<evidence type="ECO:0000256" key="1">
    <source>
        <dbReference type="SAM" id="MobiDB-lite"/>
    </source>
</evidence>
<dbReference type="KEGG" id="aori:SD37_41055"/>
<gene>
    <name evidence="2" type="ORF">SD37_41055</name>
</gene>
<dbReference type="RefSeq" id="WP_044849625.1">
    <property type="nucleotide sequence ID" value="NZ_CP016174.1"/>
</dbReference>
<feature type="region of interest" description="Disordered" evidence="1">
    <location>
        <begin position="51"/>
        <end position="74"/>
    </location>
</feature>
<evidence type="ECO:0000313" key="2">
    <source>
        <dbReference type="EMBL" id="ANN21338.1"/>
    </source>
</evidence>
<proteinExistence type="predicted"/>
<dbReference type="EMBL" id="CP016174">
    <property type="protein sequence ID" value="ANN21338.1"/>
    <property type="molecule type" value="Genomic_DNA"/>
</dbReference>
<protein>
    <submittedName>
        <fullName evidence="2">Uncharacterized protein</fullName>
    </submittedName>
</protein>
<dbReference type="eggNOG" id="ENOG5034AQ2">
    <property type="taxonomic scope" value="Bacteria"/>
</dbReference>
<feature type="compositionally biased region" description="Basic and acidic residues" evidence="1">
    <location>
        <begin position="54"/>
        <end position="66"/>
    </location>
</feature>
<dbReference type="Proteomes" id="UP000093695">
    <property type="component" value="Chromosome"/>
</dbReference>
<organism evidence="2 3">
    <name type="scientific">Amycolatopsis orientalis</name>
    <name type="common">Nocardia orientalis</name>
    <dbReference type="NCBI Taxonomy" id="31958"/>
    <lineage>
        <taxon>Bacteria</taxon>
        <taxon>Bacillati</taxon>
        <taxon>Actinomycetota</taxon>
        <taxon>Actinomycetes</taxon>
        <taxon>Pseudonocardiales</taxon>
        <taxon>Pseudonocardiaceae</taxon>
        <taxon>Amycolatopsis</taxon>
    </lineage>
</organism>
<evidence type="ECO:0000313" key="3">
    <source>
        <dbReference type="Proteomes" id="UP000093695"/>
    </source>
</evidence>
<accession>A0A193CAF6</accession>
<keyword evidence="3" id="KW-1185">Reference proteome</keyword>
<dbReference type="AlphaFoldDB" id="A0A193CAF6"/>
<name>A0A193CAF6_AMYOR</name>